<dbReference type="Gene3D" id="3.40.50.300">
    <property type="entry name" value="P-loop containing nucleotide triphosphate hydrolases"/>
    <property type="match status" value="1"/>
</dbReference>
<dbReference type="InterPro" id="IPR027417">
    <property type="entry name" value="P-loop_NTPase"/>
</dbReference>
<dbReference type="EC" id="2.7.1.48" evidence="1"/>
<dbReference type="RefSeq" id="WP_354023080.1">
    <property type="nucleotide sequence ID" value="NZ_JBEPSJ010000001.1"/>
</dbReference>
<dbReference type="Proteomes" id="UP001549257">
    <property type="component" value="Unassembled WGS sequence"/>
</dbReference>
<proteinExistence type="predicted"/>
<comment type="caution">
    <text evidence="1">The sequence shown here is derived from an EMBL/GenBank/DDBJ whole genome shotgun (WGS) entry which is preliminary data.</text>
</comment>
<accession>A0ABV2QK38</accession>
<dbReference type="GO" id="GO:0004849">
    <property type="term" value="F:uridine kinase activity"/>
    <property type="evidence" value="ECO:0007669"/>
    <property type="project" value="UniProtKB-EC"/>
</dbReference>
<sequence>MTRWAPQKKDVLASLAEEILHNYGRGRTIVAVDGIDVAGTGEFADDLAEAMRLKGHTVFRASIEGFHRPRALRYARGRDSPEGFYRDSYDYRTFKRTLVEPFRMGGSTSFVAAAFDVRRDAQVEPVWLSGPADAVLIVDGNFLNRPELRGLWNYSVWLEVSEAEADARRIDRDRTSPSPRPERHLRYSGAQALYAVESTPRTRATAIIDNTDVDVPRRVFADSC</sequence>
<keyword evidence="2" id="KW-1185">Reference proteome</keyword>
<dbReference type="EMBL" id="JBEPSJ010000001">
    <property type="protein sequence ID" value="MET4580872.1"/>
    <property type="molecule type" value="Genomic_DNA"/>
</dbReference>
<gene>
    <name evidence="1" type="ORF">ABIE21_000362</name>
</gene>
<keyword evidence="1" id="KW-0808">Transferase</keyword>
<dbReference type="SUPFAM" id="SSF52540">
    <property type="entry name" value="P-loop containing nucleoside triphosphate hydrolases"/>
    <property type="match status" value="1"/>
</dbReference>
<reference evidence="1 2" key="1">
    <citation type="submission" date="2024-06" db="EMBL/GenBank/DDBJ databases">
        <title>Sorghum-associated microbial communities from plants grown in Nebraska, USA.</title>
        <authorList>
            <person name="Schachtman D."/>
        </authorList>
    </citation>
    <scope>NUCLEOTIDE SEQUENCE [LARGE SCALE GENOMIC DNA]</scope>
    <source>
        <strain evidence="1 2">2857</strain>
    </source>
</reference>
<evidence type="ECO:0000313" key="1">
    <source>
        <dbReference type="EMBL" id="MET4580872.1"/>
    </source>
</evidence>
<name>A0ABV2QK38_9MICO</name>
<evidence type="ECO:0000313" key="2">
    <source>
        <dbReference type="Proteomes" id="UP001549257"/>
    </source>
</evidence>
<protein>
    <submittedName>
        <fullName evidence="1">Uridine kinase</fullName>
        <ecNumber evidence="1">2.7.1.48</ecNumber>
    </submittedName>
</protein>
<organism evidence="1 2">
    <name type="scientific">Conyzicola nivalis</name>
    <dbReference type="NCBI Taxonomy" id="1477021"/>
    <lineage>
        <taxon>Bacteria</taxon>
        <taxon>Bacillati</taxon>
        <taxon>Actinomycetota</taxon>
        <taxon>Actinomycetes</taxon>
        <taxon>Micrococcales</taxon>
        <taxon>Microbacteriaceae</taxon>
        <taxon>Conyzicola</taxon>
    </lineage>
</organism>
<keyword evidence="1" id="KW-0418">Kinase</keyword>